<feature type="domain" description="Aminoglycoside phosphotransferase" evidence="1">
    <location>
        <begin position="127"/>
        <end position="373"/>
    </location>
</feature>
<sequence length="449" mass="49504">MAEQCKLAPGSFRAVDMPQLAVPSIDLITSGNGHPGVAVTDAGRHVCTPGEHRAQALHTSPPSSARYHSAVDGRLVRHRARVDAALPYCRWAMNASTDPARGGSAPDETEFVRTTLVHGYGLQAVQVTRVPAGTDTVNFRVVLDDERQVFVKAMRPGADEREVRTAAHVASFARGGGLPVPQMWLGRDGVPFVRCSGRLLTVQEYVDGTPASARALTVAQAEELGSVIGRLHRRLARYPGPLPVLSARWWTPEGMNRFDDQYQQLRAALARHSDDTASTHLEMLEQRREDLLTHAVTLRAGFPATPARQPLHADLTTPNVLMNHSHRVAAVIDFYARTGPAAWEVGRIALDPRTVAGDTNWMPVTLALIAAYHEENPYLPGADLVASLRMALVHALHSLFGLYEHYLTPEAYEVGDVLRYWEQRHIMTRRVLDRLDPLEEQIKTAVGER</sequence>
<dbReference type="EMBL" id="HE971709">
    <property type="protein sequence ID" value="CCK32127.1"/>
    <property type="molecule type" value="Genomic_DNA"/>
</dbReference>
<dbReference type="KEGG" id="sdv:BN159_7748"/>
<dbReference type="AlphaFoldDB" id="K4RET8"/>
<dbReference type="Pfam" id="PF01636">
    <property type="entry name" value="APH"/>
    <property type="match status" value="1"/>
</dbReference>
<dbReference type="Gene3D" id="3.90.1200.10">
    <property type="match status" value="1"/>
</dbReference>
<dbReference type="Proteomes" id="UP000008043">
    <property type="component" value="Chromosome"/>
</dbReference>
<proteinExistence type="predicted"/>
<evidence type="ECO:0000313" key="3">
    <source>
        <dbReference type="Proteomes" id="UP000008043"/>
    </source>
</evidence>
<evidence type="ECO:0000259" key="1">
    <source>
        <dbReference type="Pfam" id="PF01636"/>
    </source>
</evidence>
<dbReference type="eggNOG" id="COG2334">
    <property type="taxonomic scope" value="Bacteria"/>
</dbReference>
<evidence type="ECO:0000313" key="2">
    <source>
        <dbReference type="EMBL" id="CCK32127.1"/>
    </source>
</evidence>
<dbReference type="InterPro" id="IPR011009">
    <property type="entry name" value="Kinase-like_dom_sf"/>
</dbReference>
<dbReference type="STRING" id="1214101.BN159_7748"/>
<protein>
    <recommendedName>
        <fullName evidence="1">Aminoglycoside phosphotransferase domain-containing protein</fullName>
    </recommendedName>
</protein>
<dbReference type="OrthoDB" id="3281564at2"/>
<reference evidence="2 3" key="1">
    <citation type="journal article" date="2012" name="J. Bacteriol.">
        <title>Genome sequence of the bacterium Streptomyces davawensis JCM 4913 and heterologous production of the unique antibiotic roseoflavin.</title>
        <authorList>
            <person name="Jankowitsch F."/>
            <person name="Schwarz J."/>
            <person name="Ruckert C."/>
            <person name="Gust B."/>
            <person name="Szczepanowski R."/>
            <person name="Blom J."/>
            <person name="Pelzer S."/>
            <person name="Kalinowski J."/>
            <person name="Mack M."/>
        </authorList>
    </citation>
    <scope>NUCLEOTIDE SEQUENCE [LARGE SCALE GENOMIC DNA]</scope>
    <source>
        <strain evidence="3">DSM 101723 / JCM 4913 / KCC S-0913 / 768</strain>
    </source>
</reference>
<dbReference type="InterPro" id="IPR002575">
    <property type="entry name" value="Aminoglycoside_PTrfase"/>
</dbReference>
<keyword evidence="3" id="KW-1185">Reference proteome</keyword>
<organism evidence="2 3">
    <name type="scientific">Streptomyces davaonensis (strain DSM 101723 / JCM 4913 / KCC S-0913 / 768)</name>
    <dbReference type="NCBI Taxonomy" id="1214101"/>
    <lineage>
        <taxon>Bacteria</taxon>
        <taxon>Bacillati</taxon>
        <taxon>Actinomycetota</taxon>
        <taxon>Actinomycetes</taxon>
        <taxon>Kitasatosporales</taxon>
        <taxon>Streptomycetaceae</taxon>
        <taxon>Streptomyces</taxon>
    </lineage>
</organism>
<dbReference type="RefSeq" id="WP_015662453.1">
    <property type="nucleotide sequence ID" value="NC_020504.1"/>
</dbReference>
<dbReference type="SUPFAM" id="SSF56112">
    <property type="entry name" value="Protein kinase-like (PK-like)"/>
    <property type="match status" value="1"/>
</dbReference>
<gene>
    <name evidence="2" type="ORF">BN159_7748</name>
</gene>
<name>K4RET8_STRDJ</name>
<dbReference type="HOGENOM" id="CLU_049317_0_0_11"/>
<accession>K4RET8</accession>
<dbReference type="PATRIC" id="fig|1214101.3.peg.7846"/>